<proteinExistence type="predicted"/>
<dbReference type="AlphaFoldDB" id="A0A5C2RWJ5"/>
<gene>
    <name evidence="1" type="ORF">L227DRAFT_332119</name>
</gene>
<sequence>MLEEASVGQGCGVYEPIHTTAGGRCVPSYCMPHICTRRSRRAHISCHSSLPASSHTHACFMDSAVDVLTIVCTESIRGR</sequence>
<keyword evidence="2" id="KW-1185">Reference proteome</keyword>
<evidence type="ECO:0000313" key="2">
    <source>
        <dbReference type="Proteomes" id="UP000313359"/>
    </source>
</evidence>
<protein>
    <submittedName>
        <fullName evidence="1">Uncharacterized protein</fullName>
    </submittedName>
</protein>
<accession>A0A5C2RWJ5</accession>
<reference evidence="1" key="1">
    <citation type="journal article" date="2018" name="Genome Biol. Evol.">
        <title>Genomics and development of Lentinus tigrinus, a white-rot wood-decaying mushroom with dimorphic fruiting bodies.</title>
        <authorList>
            <person name="Wu B."/>
            <person name="Xu Z."/>
            <person name="Knudson A."/>
            <person name="Carlson A."/>
            <person name="Chen N."/>
            <person name="Kovaka S."/>
            <person name="LaButti K."/>
            <person name="Lipzen A."/>
            <person name="Pennachio C."/>
            <person name="Riley R."/>
            <person name="Schakwitz W."/>
            <person name="Umezawa K."/>
            <person name="Ohm R.A."/>
            <person name="Grigoriev I.V."/>
            <person name="Nagy L.G."/>
            <person name="Gibbons J."/>
            <person name="Hibbett D."/>
        </authorList>
    </citation>
    <scope>NUCLEOTIDE SEQUENCE [LARGE SCALE GENOMIC DNA]</scope>
    <source>
        <strain evidence="1">ALCF2SS1-6</strain>
    </source>
</reference>
<organism evidence="1 2">
    <name type="scientific">Lentinus tigrinus ALCF2SS1-6</name>
    <dbReference type="NCBI Taxonomy" id="1328759"/>
    <lineage>
        <taxon>Eukaryota</taxon>
        <taxon>Fungi</taxon>
        <taxon>Dikarya</taxon>
        <taxon>Basidiomycota</taxon>
        <taxon>Agaricomycotina</taxon>
        <taxon>Agaricomycetes</taxon>
        <taxon>Polyporales</taxon>
        <taxon>Polyporaceae</taxon>
        <taxon>Lentinus</taxon>
    </lineage>
</organism>
<dbReference type="Proteomes" id="UP000313359">
    <property type="component" value="Unassembled WGS sequence"/>
</dbReference>
<name>A0A5C2RWJ5_9APHY</name>
<evidence type="ECO:0000313" key="1">
    <source>
        <dbReference type="EMBL" id="RPD55007.1"/>
    </source>
</evidence>
<dbReference type="EMBL" id="ML122299">
    <property type="protein sequence ID" value="RPD55007.1"/>
    <property type="molecule type" value="Genomic_DNA"/>
</dbReference>